<dbReference type="Proteomes" id="UP000053573">
    <property type="component" value="Unassembled WGS sequence"/>
</dbReference>
<evidence type="ECO:0000313" key="1">
    <source>
        <dbReference type="EMBL" id="KLJ07704.1"/>
    </source>
</evidence>
<organism evidence="1 2">
    <name type="scientific">Blastomyces silverae</name>
    <dbReference type="NCBI Taxonomy" id="2060906"/>
    <lineage>
        <taxon>Eukaryota</taxon>
        <taxon>Fungi</taxon>
        <taxon>Dikarya</taxon>
        <taxon>Ascomycota</taxon>
        <taxon>Pezizomycotina</taxon>
        <taxon>Eurotiomycetes</taxon>
        <taxon>Eurotiomycetidae</taxon>
        <taxon>Onygenales</taxon>
        <taxon>Ajellomycetaceae</taxon>
        <taxon>Blastomyces</taxon>
    </lineage>
</organism>
<name>A0A0H1B8B7_9EURO</name>
<gene>
    <name evidence="1" type="ORF">EMPG_16823</name>
</gene>
<sequence>MGLIQRGNRIVTAVTAVVKILIHYQLRRALISPPPRRAHIRLEMIIQRNHHWCLPILNLNSRQQCCGRTSTILLSSKIANLSRLGGLHLARIYSRTAPRGTAVAVVVAVLGVIRQEAILTAVHG</sequence>
<dbReference type="EMBL" id="LDEV01002770">
    <property type="protein sequence ID" value="KLJ07704.1"/>
    <property type="molecule type" value="Genomic_DNA"/>
</dbReference>
<protein>
    <submittedName>
        <fullName evidence="1">Uncharacterized protein</fullName>
    </submittedName>
</protein>
<dbReference type="AlphaFoldDB" id="A0A0H1B8B7"/>
<comment type="caution">
    <text evidence="1">The sequence shown here is derived from an EMBL/GenBank/DDBJ whole genome shotgun (WGS) entry which is preliminary data.</text>
</comment>
<accession>A0A0H1B8B7</accession>
<keyword evidence="2" id="KW-1185">Reference proteome</keyword>
<evidence type="ECO:0000313" key="2">
    <source>
        <dbReference type="Proteomes" id="UP000053573"/>
    </source>
</evidence>
<proteinExistence type="predicted"/>
<reference evidence="2" key="1">
    <citation type="journal article" date="2015" name="PLoS Genet.">
        <title>The dynamic genome and transcriptome of the human fungal pathogen Blastomyces and close relative Emmonsia.</title>
        <authorList>
            <person name="Munoz J.F."/>
            <person name="Gauthier G.M."/>
            <person name="Desjardins C.A."/>
            <person name="Gallo J.E."/>
            <person name="Holder J."/>
            <person name="Sullivan T.D."/>
            <person name="Marty A.J."/>
            <person name="Carmen J.C."/>
            <person name="Chen Z."/>
            <person name="Ding L."/>
            <person name="Gujja S."/>
            <person name="Magrini V."/>
            <person name="Misas E."/>
            <person name="Mitreva M."/>
            <person name="Priest M."/>
            <person name="Saif S."/>
            <person name="Whiston E.A."/>
            <person name="Young S."/>
            <person name="Zeng Q."/>
            <person name="Goldman W.E."/>
            <person name="Mardis E.R."/>
            <person name="Taylor J.W."/>
            <person name="McEwen J.G."/>
            <person name="Clay O.K."/>
            <person name="Klein B.S."/>
            <person name="Cuomo C.A."/>
        </authorList>
    </citation>
    <scope>NUCLEOTIDE SEQUENCE [LARGE SCALE GENOMIC DNA]</scope>
    <source>
        <strain evidence="2">UAMH 139</strain>
    </source>
</reference>